<keyword evidence="2" id="KW-1185">Reference proteome</keyword>
<name>A0ABS3T5Q2_9FLAO</name>
<reference evidence="1 2" key="1">
    <citation type="submission" date="2021-03" db="EMBL/GenBank/DDBJ databases">
        <title>Winogradskyella sp. nov., isolated from costal sediment.</title>
        <authorList>
            <person name="Gao C."/>
        </authorList>
    </citation>
    <scope>NUCLEOTIDE SEQUENCE [LARGE SCALE GENOMIC DNA]</scope>
    <source>
        <strain evidence="1 2">DF17</strain>
    </source>
</reference>
<protein>
    <recommendedName>
        <fullName evidence="3">Lipoprotein</fullName>
    </recommendedName>
</protein>
<comment type="caution">
    <text evidence="1">The sequence shown here is derived from an EMBL/GenBank/DDBJ whole genome shotgun (WGS) entry which is preliminary data.</text>
</comment>
<dbReference type="Proteomes" id="UP000676776">
    <property type="component" value="Unassembled WGS sequence"/>
</dbReference>
<dbReference type="RefSeq" id="WP_208155453.1">
    <property type="nucleotide sequence ID" value="NZ_JAGEVF010000033.1"/>
</dbReference>
<evidence type="ECO:0008006" key="3">
    <source>
        <dbReference type="Google" id="ProtNLM"/>
    </source>
</evidence>
<organism evidence="1 2">
    <name type="scientific">Winogradskyella pelagia</name>
    <dbReference type="NCBI Taxonomy" id="2819984"/>
    <lineage>
        <taxon>Bacteria</taxon>
        <taxon>Pseudomonadati</taxon>
        <taxon>Bacteroidota</taxon>
        <taxon>Flavobacteriia</taxon>
        <taxon>Flavobacteriales</taxon>
        <taxon>Flavobacteriaceae</taxon>
        <taxon>Winogradskyella</taxon>
    </lineage>
</organism>
<sequence length="138" mass="16537">MRILSFLVFFTLTTCGSVPQKTPEEVNFYFYFEEVEGKMSSYYNAEKQKKSYTYYPQNAVSILFYVKKDNGKFLQKTINPKDTVGLGVKTYDWLNRFDNIRRDSFLYRKPRKNYFIIEKDSILEKLKLIEVVQIDEIE</sequence>
<dbReference type="EMBL" id="JAGEVF010000033">
    <property type="protein sequence ID" value="MBO3118080.1"/>
    <property type="molecule type" value="Genomic_DNA"/>
</dbReference>
<evidence type="ECO:0000313" key="1">
    <source>
        <dbReference type="EMBL" id="MBO3118080.1"/>
    </source>
</evidence>
<gene>
    <name evidence="1" type="ORF">J4050_15110</name>
</gene>
<accession>A0ABS3T5Q2</accession>
<proteinExistence type="predicted"/>
<evidence type="ECO:0000313" key="2">
    <source>
        <dbReference type="Proteomes" id="UP000676776"/>
    </source>
</evidence>